<dbReference type="Gene3D" id="3.55.50.30">
    <property type="match status" value="1"/>
</dbReference>
<dbReference type="InterPro" id="IPR006860">
    <property type="entry name" value="FecR"/>
</dbReference>
<dbReference type="Pfam" id="PF16344">
    <property type="entry name" value="FecR_C"/>
    <property type="match status" value="1"/>
</dbReference>
<evidence type="ECO:0000313" key="3">
    <source>
        <dbReference type="EMBL" id="KAA9346635.1"/>
    </source>
</evidence>
<accession>A0A5N1J753</accession>
<dbReference type="PANTHER" id="PTHR30273">
    <property type="entry name" value="PERIPLASMIC SIGNAL SENSOR AND SIGMA FACTOR ACTIVATOR FECR-RELATED"/>
    <property type="match status" value="1"/>
</dbReference>
<protein>
    <submittedName>
        <fullName evidence="3">FecR family protein</fullName>
    </submittedName>
</protein>
<name>A0A5N1J753_9BACT</name>
<sequence>MKLYQQVDDFLNDATFHAWIDGDPDATAFWTAWRSQHPEQRAVLNQAKALVYALKQQPVDLSDDEVRQEVQHLVGQFRQRKQAERTNDDESRSEPIVWWGQNRRTWRSLAASVLVIIGLGLLLLRPKLPSPTHQTAYRPPLSAGSTVLSEKVNTTNEPLTLVLSDGSAITLEKNSRIRYPKTFTGSFREVYLSGEAFFEIARNPEKPFLIYASETVTKVLGTSFRIRAFDHEPEVAVAVRTGKVSVFAEKTFRKTKTQTRNGVLLMRNQEVVFNRKTEQLQRGLVEKPELVAVATHVQELDFEDVPVTQVLARLEKAYGVEIDYNENLLEKCPITAQFSDETLSVKLGFICQAIGATFEVNDGRVAIYSRGCAP</sequence>
<dbReference type="RefSeq" id="WP_150880847.1">
    <property type="nucleotide sequence ID" value="NZ_VTWS01000009.1"/>
</dbReference>
<evidence type="ECO:0000259" key="1">
    <source>
        <dbReference type="Pfam" id="PF04773"/>
    </source>
</evidence>
<evidence type="ECO:0000313" key="4">
    <source>
        <dbReference type="Proteomes" id="UP000326344"/>
    </source>
</evidence>
<dbReference type="EMBL" id="VTWS01000009">
    <property type="protein sequence ID" value="KAA9346635.1"/>
    <property type="molecule type" value="Genomic_DNA"/>
</dbReference>
<proteinExistence type="predicted"/>
<dbReference type="GO" id="GO:0016989">
    <property type="term" value="F:sigma factor antagonist activity"/>
    <property type="evidence" value="ECO:0007669"/>
    <property type="project" value="TreeGrafter"/>
</dbReference>
<feature type="domain" description="Protein FecR C-terminal" evidence="2">
    <location>
        <begin position="300"/>
        <end position="366"/>
    </location>
</feature>
<dbReference type="PIRSF" id="PIRSF018266">
    <property type="entry name" value="FecR"/>
    <property type="match status" value="1"/>
</dbReference>
<feature type="domain" description="FecR protein" evidence="1">
    <location>
        <begin position="152"/>
        <end position="244"/>
    </location>
</feature>
<dbReference type="Gene3D" id="2.60.120.1440">
    <property type="match status" value="1"/>
</dbReference>
<comment type="caution">
    <text evidence="3">The sequence shown here is derived from an EMBL/GenBank/DDBJ whole genome shotgun (WGS) entry which is preliminary data.</text>
</comment>
<keyword evidence="4" id="KW-1185">Reference proteome</keyword>
<evidence type="ECO:0000259" key="2">
    <source>
        <dbReference type="Pfam" id="PF16344"/>
    </source>
</evidence>
<dbReference type="InterPro" id="IPR012373">
    <property type="entry name" value="Ferrdict_sens_TM"/>
</dbReference>
<dbReference type="Proteomes" id="UP000326344">
    <property type="component" value="Unassembled WGS sequence"/>
</dbReference>
<dbReference type="Pfam" id="PF04773">
    <property type="entry name" value="FecR"/>
    <property type="match status" value="1"/>
</dbReference>
<organism evidence="3 4">
    <name type="scientific">Larkinella humicola</name>
    <dbReference type="NCBI Taxonomy" id="2607654"/>
    <lineage>
        <taxon>Bacteria</taxon>
        <taxon>Pseudomonadati</taxon>
        <taxon>Bacteroidota</taxon>
        <taxon>Cytophagia</taxon>
        <taxon>Cytophagales</taxon>
        <taxon>Spirosomataceae</taxon>
        <taxon>Larkinella</taxon>
    </lineage>
</organism>
<dbReference type="InterPro" id="IPR032508">
    <property type="entry name" value="FecR_C"/>
</dbReference>
<reference evidence="3 4" key="1">
    <citation type="submission" date="2019-09" db="EMBL/GenBank/DDBJ databases">
        <title>Genome Sequence of Larkinella sp MA1.</title>
        <authorList>
            <person name="Srinivasan S."/>
        </authorList>
    </citation>
    <scope>NUCLEOTIDE SEQUENCE [LARGE SCALE GENOMIC DNA]</scope>
    <source>
        <strain evidence="3 4">MA1</strain>
    </source>
</reference>
<dbReference type="AlphaFoldDB" id="A0A5N1J753"/>
<gene>
    <name evidence="3" type="ORF">F0P93_26850</name>
</gene>
<dbReference type="PANTHER" id="PTHR30273:SF2">
    <property type="entry name" value="PROTEIN FECR"/>
    <property type="match status" value="1"/>
</dbReference>